<dbReference type="InterPro" id="IPR000620">
    <property type="entry name" value="EamA_dom"/>
</dbReference>
<feature type="transmembrane region" description="Helical" evidence="6">
    <location>
        <begin position="70"/>
        <end position="91"/>
    </location>
</feature>
<feature type="domain" description="EamA" evidence="7">
    <location>
        <begin position="14"/>
        <end position="141"/>
    </location>
</feature>
<feature type="transmembrane region" description="Helical" evidence="6">
    <location>
        <begin position="127"/>
        <end position="147"/>
    </location>
</feature>
<accession>A0ABT0S5B2</accession>
<evidence type="ECO:0000259" key="7">
    <source>
        <dbReference type="Pfam" id="PF00892"/>
    </source>
</evidence>
<feature type="transmembrane region" description="Helical" evidence="6">
    <location>
        <begin position="243"/>
        <end position="263"/>
    </location>
</feature>
<dbReference type="Pfam" id="PF00892">
    <property type="entry name" value="EamA"/>
    <property type="match status" value="2"/>
</dbReference>
<comment type="caution">
    <text evidence="8">The sequence shown here is derived from an EMBL/GenBank/DDBJ whole genome shotgun (WGS) entry which is preliminary data.</text>
</comment>
<protein>
    <submittedName>
        <fullName evidence="8">DMT family transporter</fullName>
    </submittedName>
</protein>
<evidence type="ECO:0000256" key="6">
    <source>
        <dbReference type="SAM" id="Phobius"/>
    </source>
</evidence>
<evidence type="ECO:0000313" key="9">
    <source>
        <dbReference type="Proteomes" id="UP001165342"/>
    </source>
</evidence>
<dbReference type="InterPro" id="IPR037185">
    <property type="entry name" value="EmrE-like"/>
</dbReference>
<proteinExistence type="inferred from homology"/>
<comment type="subcellular location">
    <subcellularLocation>
        <location evidence="1">Membrane</location>
        <topology evidence="1">Multi-pass membrane protein</topology>
    </subcellularLocation>
</comment>
<evidence type="ECO:0000256" key="3">
    <source>
        <dbReference type="ARBA" id="ARBA00022692"/>
    </source>
</evidence>
<sequence length="299" mass="32020">MNRVAQHPVQAFAAALGAVAILSIMDAVMKALVIAIGIYSVSIWRSVTNLVLTGALYLPRRLPWPSRQTLKIHVARGVVVTVMAALFFWGIGRVPLAQAIALTFIAPLIALILAALFLHERIGRRSVAGSFAAFAGVLVIVLGQARADLGEEVLVGSLAIVGSALCYACNIVLMRHQSLAAKPLEINFFQSITVLALWLAAVPFFGVPHWPAGWWMWILTAALMSTAGGLLFSWAYARAEASYLAVTEYSAFLWASALGWLIFREPVSLYTVAGAALIVGGCAVAARGKVTDPPEMDYT</sequence>
<evidence type="ECO:0000313" key="8">
    <source>
        <dbReference type="EMBL" id="MCL6730828.1"/>
    </source>
</evidence>
<reference evidence="8" key="1">
    <citation type="submission" date="2022-05" db="EMBL/GenBank/DDBJ databases">
        <authorList>
            <person name="Jo J.-H."/>
            <person name="Im W.-T."/>
        </authorList>
    </citation>
    <scope>NUCLEOTIDE SEQUENCE</scope>
    <source>
        <strain evidence="8">SE220</strain>
    </source>
</reference>
<dbReference type="PANTHER" id="PTHR22911:SF6">
    <property type="entry name" value="SOLUTE CARRIER FAMILY 35 MEMBER G1"/>
    <property type="match status" value="1"/>
</dbReference>
<dbReference type="Proteomes" id="UP001165342">
    <property type="component" value="Unassembled WGS sequence"/>
</dbReference>
<feature type="transmembrane region" description="Helical" evidence="6">
    <location>
        <begin position="269"/>
        <end position="286"/>
    </location>
</feature>
<evidence type="ECO:0000256" key="4">
    <source>
        <dbReference type="ARBA" id="ARBA00022989"/>
    </source>
</evidence>
<keyword evidence="5 6" id="KW-0472">Membrane</keyword>
<gene>
    <name evidence="8" type="ORF">LZ538_12330</name>
</gene>
<feature type="transmembrane region" description="Helical" evidence="6">
    <location>
        <begin position="214"/>
        <end position="236"/>
    </location>
</feature>
<feature type="transmembrane region" description="Helical" evidence="6">
    <location>
        <begin position="12"/>
        <end position="36"/>
    </location>
</feature>
<dbReference type="RefSeq" id="WP_249832326.1">
    <property type="nucleotide sequence ID" value="NZ_JAMGBE010000004.1"/>
</dbReference>
<dbReference type="PANTHER" id="PTHR22911">
    <property type="entry name" value="ACYL-MALONYL CONDENSING ENZYME-RELATED"/>
    <property type="match status" value="1"/>
</dbReference>
<feature type="domain" description="EamA" evidence="7">
    <location>
        <begin position="156"/>
        <end position="285"/>
    </location>
</feature>
<feature type="transmembrane region" description="Helical" evidence="6">
    <location>
        <begin position="186"/>
        <end position="208"/>
    </location>
</feature>
<evidence type="ECO:0000256" key="1">
    <source>
        <dbReference type="ARBA" id="ARBA00004141"/>
    </source>
</evidence>
<name>A0ABT0S5B2_9SPHN</name>
<keyword evidence="4 6" id="KW-1133">Transmembrane helix</keyword>
<evidence type="ECO:0000256" key="2">
    <source>
        <dbReference type="ARBA" id="ARBA00009853"/>
    </source>
</evidence>
<evidence type="ECO:0000256" key="5">
    <source>
        <dbReference type="ARBA" id="ARBA00023136"/>
    </source>
</evidence>
<feature type="transmembrane region" description="Helical" evidence="6">
    <location>
        <begin position="153"/>
        <end position="174"/>
    </location>
</feature>
<keyword evidence="3 6" id="KW-0812">Transmembrane</keyword>
<organism evidence="8 9">
    <name type="scientific">Sphingomonas hankyongi</name>
    <dbReference type="NCBI Taxonomy" id="2908209"/>
    <lineage>
        <taxon>Bacteria</taxon>
        <taxon>Pseudomonadati</taxon>
        <taxon>Pseudomonadota</taxon>
        <taxon>Alphaproteobacteria</taxon>
        <taxon>Sphingomonadales</taxon>
        <taxon>Sphingomonadaceae</taxon>
        <taxon>Sphingomonas</taxon>
    </lineage>
</organism>
<dbReference type="EMBL" id="JAMGBE010000004">
    <property type="protein sequence ID" value="MCL6730828.1"/>
    <property type="molecule type" value="Genomic_DNA"/>
</dbReference>
<dbReference type="Gene3D" id="1.10.3730.20">
    <property type="match status" value="1"/>
</dbReference>
<comment type="similarity">
    <text evidence="2">Belongs to the drug/metabolite transporter (DMT) superfamily. 10 TMS drug/metabolite exporter (DME) (TC 2.A.7.3) family.</text>
</comment>
<dbReference type="SUPFAM" id="SSF103481">
    <property type="entry name" value="Multidrug resistance efflux transporter EmrE"/>
    <property type="match status" value="2"/>
</dbReference>
<feature type="transmembrane region" description="Helical" evidence="6">
    <location>
        <begin position="97"/>
        <end position="118"/>
    </location>
</feature>
<keyword evidence="9" id="KW-1185">Reference proteome</keyword>